<evidence type="ECO:0000313" key="4">
    <source>
        <dbReference type="Proteomes" id="UP000549009"/>
    </source>
</evidence>
<dbReference type="Proteomes" id="UP000549009">
    <property type="component" value="Unassembled WGS sequence"/>
</dbReference>
<dbReference type="EMBL" id="CP023690">
    <property type="protein sequence ID" value="QEV59787.1"/>
    <property type="molecule type" value="Genomic_DNA"/>
</dbReference>
<evidence type="ECO:0000313" key="3">
    <source>
        <dbReference type="Proteomes" id="UP000326505"/>
    </source>
</evidence>
<organism evidence="2 3">
    <name type="scientific">Streptomyces spectabilis</name>
    <dbReference type="NCBI Taxonomy" id="68270"/>
    <lineage>
        <taxon>Bacteria</taxon>
        <taxon>Bacillati</taxon>
        <taxon>Actinomycetota</taxon>
        <taxon>Actinomycetes</taxon>
        <taxon>Kitasatosporales</taxon>
        <taxon>Streptomycetaceae</taxon>
        <taxon>Streptomyces</taxon>
    </lineage>
</organism>
<proteinExistence type="predicted"/>
<evidence type="ECO:0000313" key="2">
    <source>
        <dbReference type="EMBL" id="QEV59787.1"/>
    </source>
</evidence>
<dbReference type="EMBL" id="JACHJD010000003">
    <property type="protein sequence ID" value="MBB5103250.1"/>
    <property type="molecule type" value="Genomic_DNA"/>
</dbReference>
<evidence type="ECO:0000313" key="1">
    <source>
        <dbReference type="EMBL" id="MBB5103250.1"/>
    </source>
</evidence>
<dbReference type="Proteomes" id="UP000326505">
    <property type="component" value="Chromosome"/>
</dbReference>
<name>A0A5P2X446_STRST</name>
<dbReference type="AlphaFoldDB" id="A0A5P2X446"/>
<dbReference type="KEGG" id="sspb:CP982_14445"/>
<protein>
    <submittedName>
        <fullName evidence="1">CO dehydrogenase/acetyl-CoA synthase gamma subunit (Corrinoid Fe-S protein)</fullName>
    </submittedName>
</protein>
<keyword evidence="4" id="KW-1185">Reference proteome</keyword>
<accession>A0A5P2X446</accession>
<reference evidence="1 4" key="2">
    <citation type="submission" date="2020-08" db="EMBL/GenBank/DDBJ databases">
        <title>Genomic Encyclopedia of Type Strains, Phase III (KMG-III): the genomes of soil and plant-associated and newly described type strains.</title>
        <authorList>
            <person name="Whitman W."/>
        </authorList>
    </citation>
    <scope>NUCLEOTIDE SEQUENCE [LARGE SCALE GENOMIC DNA]</scope>
    <source>
        <strain evidence="1 4">CECT 3146</strain>
    </source>
</reference>
<reference evidence="2 3" key="1">
    <citation type="submission" date="2017-09" db="EMBL/GenBank/DDBJ databases">
        <authorList>
            <person name="Lee N."/>
            <person name="Cho B.-K."/>
        </authorList>
    </citation>
    <scope>NUCLEOTIDE SEQUENCE [LARGE SCALE GENOMIC DNA]</scope>
    <source>
        <strain evidence="2 3">ATCC 27465</strain>
    </source>
</reference>
<sequence length="85" mass="9240">MSTVSETATAPSTLPEQSIRITLAVEIMIDLDTGRPMLLASTDANEGDIHEVTPDEFLALAHQARAEIDRMARLALTHARQAVRS</sequence>
<dbReference type="RefSeq" id="WP_150510904.1">
    <property type="nucleotide sequence ID" value="NZ_BMSQ01000004.1"/>
</dbReference>
<gene>
    <name evidence="2" type="ORF">CP982_14445</name>
    <name evidence="1" type="ORF">FHS40_002303</name>
</gene>